<dbReference type="AlphaFoldDB" id="A0A9P7Z144"/>
<dbReference type="Pfam" id="PF01575">
    <property type="entry name" value="MaoC_dehydratas"/>
    <property type="match status" value="1"/>
</dbReference>
<dbReference type="PRINTS" id="PR00080">
    <property type="entry name" value="SDRFAMILY"/>
</dbReference>
<evidence type="ECO:0000256" key="3">
    <source>
        <dbReference type="ARBA" id="ARBA00006484"/>
    </source>
</evidence>
<comment type="caution">
    <text evidence="23">The sequence shown here is derived from an EMBL/GenBank/DDBJ whole genome shotgun (WGS) entry which is preliminary data.</text>
</comment>
<comment type="catalytic activity">
    <reaction evidence="16">
        <text>a (3R)-3-hydroxyacyl-CoA = a (2E)-enoyl-CoA + H2O</text>
        <dbReference type="Rhea" id="RHEA:26526"/>
        <dbReference type="ChEBI" id="CHEBI:15377"/>
        <dbReference type="ChEBI" id="CHEBI:57319"/>
        <dbReference type="ChEBI" id="CHEBI:58856"/>
        <dbReference type="EC" id="4.2.1.119"/>
    </reaction>
</comment>
<feature type="domain" description="Ketoreductase" evidence="22">
    <location>
        <begin position="313"/>
        <end position="487"/>
    </location>
</feature>
<evidence type="ECO:0000256" key="11">
    <source>
        <dbReference type="ARBA" id="ARBA00023098"/>
    </source>
</evidence>
<dbReference type="InterPro" id="IPR036291">
    <property type="entry name" value="NAD(P)-bd_dom_sf"/>
</dbReference>
<keyword evidence="11" id="KW-0443">Lipid metabolism</keyword>
<dbReference type="InterPro" id="IPR054357">
    <property type="entry name" value="MFE-2_N"/>
</dbReference>
<feature type="region of interest" description="Disordered" evidence="21">
    <location>
        <begin position="753"/>
        <end position="781"/>
    </location>
</feature>
<comment type="similarity">
    <text evidence="3">Belongs to the short-chain dehydrogenases/reductases (SDR) family.</text>
</comment>
<dbReference type="GO" id="GO:0018812">
    <property type="term" value="F:3-hydroxyacyl-CoA dehydratase activity"/>
    <property type="evidence" value="ECO:0007669"/>
    <property type="project" value="UniProtKB-EC"/>
</dbReference>
<keyword evidence="8" id="KW-0276">Fatty acid metabolism</keyword>
<evidence type="ECO:0000256" key="21">
    <source>
        <dbReference type="SAM" id="MobiDB-lite"/>
    </source>
</evidence>
<keyword evidence="9" id="KW-0521">NADP</keyword>
<evidence type="ECO:0000256" key="10">
    <source>
        <dbReference type="ARBA" id="ARBA00023002"/>
    </source>
</evidence>
<keyword evidence="15" id="KW-0511">Multifunctional enzyme</keyword>
<evidence type="ECO:0000256" key="17">
    <source>
        <dbReference type="ARBA" id="ARBA00052025"/>
    </source>
</evidence>
<keyword evidence="13" id="KW-0413">Isomerase</keyword>
<dbReference type="Gene3D" id="3.10.129.10">
    <property type="entry name" value="Hotdog Thioesterase"/>
    <property type="match status" value="2"/>
</dbReference>
<evidence type="ECO:0000256" key="4">
    <source>
        <dbReference type="ARBA" id="ARBA00011245"/>
    </source>
</evidence>
<dbReference type="EMBL" id="MU253980">
    <property type="protein sequence ID" value="KAG9243412.1"/>
    <property type="molecule type" value="Genomic_DNA"/>
</dbReference>
<sequence>MSELRYDGQVVVVTGAGGGLGKAYALFFGSRGASVVVNDLGGSFKGEGNSTKAADVIVDEIKAAGGKAVANYNSVTDGDKIIETAIQTYGRIDILINNAGILRDISFKNLSDKDWDLIIDVHVKGSYKCARAAWPHFRKQKYGRVINTASAAGLFGSFGQTNYSAAKLAMVGFTETLAKEGAKYNILANVIAPIAASRMTETVMPADILENLKPDWVVPLVAVLVHKDSQESGSIYEVGGGHVAKLRWERASGLLLKADDTYTPGALLKQWDQISNFNGAEHPTGPADFLALLDKSMKMSPGDKGQTLDFTGKVALVTGGGAGIGRAYALAFAKHGASVVVNDLVNPDTVVQEIQKLGGKATGNKANVLDGEAVVKTAIDAYGRIDIIVNNAGILRDKAFTNMDDSMWDIIMGVHLGGTFKVTKAAWPYMLKQKYGRIINTTSTSGIYGNFGQANYAAAKCGILGFSRALAREGLKYNILVNTIAPNAGTALTRTIMPEEMVQAFKPDYIAPLVLALSSDKIPKPATGNLYEVGSGWVARTRWQRTGGHGFPVDVKLTPESVFEQWTKINNFDDGRSDNPEDSQDGLKSIMANMQNKAKKDTPQNEYLTAIASAQKTKANGTEFSYTTKDVILYNLGVGAKRDDLPFIFEGSETFQALPTFGVVPFFAAETPYNIDDLIPNFSPMMLLHGEQYLEILQYPIPTEATLVSYPQLIEVIDKGNAAILKSGTTTIDKNTGKRVFYNEMTAFIRGSGGFDGQKKPSARGAATSANTPPKREPDHIDISTTTEEQAALYRLSGDFNPLHVDPSFAAMGGFKTPILHGLCFFGVAAKAVYAKYGAFKNVKVRFAGTVLPGQTLVTSMWKEGGRVVFETKVKETGKLCIASAAAELVGGTGGKL</sequence>
<evidence type="ECO:0000256" key="16">
    <source>
        <dbReference type="ARBA" id="ARBA00029334"/>
    </source>
</evidence>
<keyword evidence="10" id="KW-0560">Oxidoreductase</keyword>
<dbReference type="InterPro" id="IPR051687">
    <property type="entry name" value="Peroxisomal_Beta-Oxidation"/>
</dbReference>
<dbReference type="GO" id="GO:0016853">
    <property type="term" value="F:isomerase activity"/>
    <property type="evidence" value="ECO:0007669"/>
    <property type="project" value="UniProtKB-KW"/>
</dbReference>
<dbReference type="CDD" id="cd03448">
    <property type="entry name" value="HDE_HSD"/>
    <property type="match status" value="1"/>
</dbReference>
<dbReference type="Pfam" id="PF00106">
    <property type="entry name" value="adh_short"/>
    <property type="match status" value="2"/>
</dbReference>
<evidence type="ECO:0000256" key="19">
    <source>
        <dbReference type="ARBA" id="ARBA00073871"/>
    </source>
</evidence>
<evidence type="ECO:0000313" key="23">
    <source>
        <dbReference type="EMBL" id="KAG9243412.1"/>
    </source>
</evidence>
<dbReference type="Pfam" id="PF22622">
    <property type="entry name" value="MFE-2_hydrat-2_N"/>
    <property type="match status" value="1"/>
</dbReference>
<evidence type="ECO:0000259" key="22">
    <source>
        <dbReference type="SMART" id="SM00822"/>
    </source>
</evidence>
<dbReference type="GO" id="GO:0006631">
    <property type="term" value="P:fatty acid metabolic process"/>
    <property type="evidence" value="ECO:0007669"/>
    <property type="project" value="UniProtKB-KW"/>
</dbReference>
<reference evidence="23" key="1">
    <citation type="journal article" date="2021" name="IMA Fungus">
        <title>Genomic characterization of three marine fungi, including Emericellopsis atlantica sp. nov. with signatures of a generalist lifestyle and marine biomass degradation.</title>
        <authorList>
            <person name="Hagestad O.C."/>
            <person name="Hou L."/>
            <person name="Andersen J.H."/>
            <person name="Hansen E.H."/>
            <person name="Altermark B."/>
            <person name="Li C."/>
            <person name="Kuhnert E."/>
            <person name="Cox R.J."/>
            <person name="Crous P.W."/>
            <person name="Spatafora J.W."/>
            <person name="Lail K."/>
            <person name="Amirebrahimi M."/>
            <person name="Lipzen A."/>
            <person name="Pangilinan J."/>
            <person name="Andreopoulos W."/>
            <person name="Hayes R.D."/>
            <person name="Ng V."/>
            <person name="Grigoriev I.V."/>
            <person name="Jackson S.A."/>
            <person name="Sutton T.D.S."/>
            <person name="Dobson A.D.W."/>
            <person name="Rama T."/>
        </authorList>
    </citation>
    <scope>NUCLEOTIDE SEQUENCE</scope>
    <source>
        <strain evidence="23">TRa3180A</strain>
    </source>
</reference>
<dbReference type="GO" id="GO:0016491">
    <property type="term" value="F:oxidoreductase activity"/>
    <property type="evidence" value="ECO:0007669"/>
    <property type="project" value="UniProtKB-KW"/>
</dbReference>
<comment type="pathway">
    <text evidence="2">Lipid metabolism; fatty acid beta-oxidation.</text>
</comment>
<organism evidence="23 24">
    <name type="scientific">Calycina marina</name>
    <dbReference type="NCBI Taxonomy" id="1763456"/>
    <lineage>
        <taxon>Eukaryota</taxon>
        <taxon>Fungi</taxon>
        <taxon>Dikarya</taxon>
        <taxon>Ascomycota</taxon>
        <taxon>Pezizomycotina</taxon>
        <taxon>Leotiomycetes</taxon>
        <taxon>Helotiales</taxon>
        <taxon>Pezizellaceae</taxon>
        <taxon>Calycina</taxon>
    </lineage>
</organism>
<comment type="catalytic activity">
    <reaction evidence="17">
        <text>a (3R)-3-hydroxyacyl-CoA + NAD(+) = a 3-oxoacyl-CoA + NADH + H(+)</text>
        <dbReference type="Rhea" id="RHEA:32711"/>
        <dbReference type="ChEBI" id="CHEBI:15378"/>
        <dbReference type="ChEBI" id="CHEBI:57319"/>
        <dbReference type="ChEBI" id="CHEBI:57540"/>
        <dbReference type="ChEBI" id="CHEBI:57945"/>
        <dbReference type="ChEBI" id="CHEBI:90726"/>
        <dbReference type="EC" id="1.1.1.n12"/>
    </reaction>
</comment>
<evidence type="ECO:0000256" key="6">
    <source>
        <dbReference type="ARBA" id="ARBA00013156"/>
    </source>
</evidence>
<dbReference type="InterPro" id="IPR057326">
    <property type="entry name" value="KR_dom"/>
</dbReference>
<comment type="subcellular location">
    <subcellularLocation>
        <location evidence="1">Peroxisome</location>
    </subcellularLocation>
</comment>
<evidence type="ECO:0000256" key="1">
    <source>
        <dbReference type="ARBA" id="ARBA00004275"/>
    </source>
</evidence>
<dbReference type="OrthoDB" id="3592703at2759"/>
<dbReference type="SUPFAM" id="SSF54637">
    <property type="entry name" value="Thioesterase/thiol ester dehydrase-isomerase"/>
    <property type="match status" value="2"/>
</dbReference>
<evidence type="ECO:0000256" key="13">
    <source>
        <dbReference type="ARBA" id="ARBA00023235"/>
    </source>
</evidence>
<dbReference type="PANTHER" id="PTHR45024">
    <property type="entry name" value="DEHYDROGENASES, SHORT CHAIN"/>
    <property type="match status" value="1"/>
</dbReference>
<dbReference type="GO" id="GO:0005777">
    <property type="term" value="C:peroxisome"/>
    <property type="evidence" value="ECO:0007669"/>
    <property type="project" value="UniProtKB-SubCell"/>
</dbReference>
<evidence type="ECO:0000256" key="9">
    <source>
        <dbReference type="ARBA" id="ARBA00022857"/>
    </source>
</evidence>
<dbReference type="PROSITE" id="PS00061">
    <property type="entry name" value="ADH_SHORT"/>
    <property type="match status" value="1"/>
</dbReference>
<keyword evidence="7" id="KW-0677">Repeat</keyword>
<dbReference type="SUPFAM" id="SSF51735">
    <property type="entry name" value="NAD(P)-binding Rossmann-fold domains"/>
    <property type="match status" value="2"/>
</dbReference>
<name>A0A9P7Z144_9HELO</name>
<dbReference type="Gene3D" id="3.40.50.720">
    <property type="entry name" value="NAD(P)-binding Rossmann-like Domain"/>
    <property type="match status" value="2"/>
</dbReference>
<evidence type="ECO:0000313" key="24">
    <source>
        <dbReference type="Proteomes" id="UP000887226"/>
    </source>
</evidence>
<dbReference type="FunFam" id="3.40.50.720:FF:000185">
    <property type="entry name" value="peroxisomal multifunctional enzyme type 2"/>
    <property type="match status" value="1"/>
</dbReference>
<dbReference type="CDD" id="cd05353">
    <property type="entry name" value="hydroxyacyl-CoA-like_DH_SDR_c-like"/>
    <property type="match status" value="2"/>
</dbReference>
<dbReference type="InterPro" id="IPR002539">
    <property type="entry name" value="MaoC-like_dom"/>
</dbReference>
<dbReference type="InterPro" id="IPR002347">
    <property type="entry name" value="SDR_fam"/>
</dbReference>
<dbReference type="InterPro" id="IPR029069">
    <property type="entry name" value="HotDog_dom_sf"/>
</dbReference>
<dbReference type="FunFam" id="3.40.50.720:FF:000410">
    <property type="entry name" value="Peroxisomal multifunctional beta-oxidation protein"/>
    <property type="match status" value="1"/>
</dbReference>
<proteinExistence type="inferred from homology"/>
<evidence type="ECO:0000256" key="8">
    <source>
        <dbReference type="ARBA" id="ARBA00022832"/>
    </source>
</evidence>
<dbReference type="PRINTS" id="PR00081">
    <property type="entry name" value="GDHRDH"/>
</dbReference>
<keyword evidence="12" id="KW-0576">Peroxisome</keyword>
<keyword evidence="14" id="KW-0456">Lyase</keyword>
<gene>
    <name evidence="23" type="ORF">BJ878DRAFT_552897</name>
</gene>
<dbReference type="Proteomes" id="UP000887226">
    <property type="component" value="Unassembled WGS sequence"/>
</dbReference>
<dbReference type="SMART" id="SM00822">
    <property type="entry name" value="PKS_KR"/>
    <property type="match status" value="1"/>
</dbReference>
<comment type="subunit">
    <text evidence="4">Monomer.</text>
</comment>
<evidence type="ECO:0000256" key="5">
    <source>
        <dbReference type="ARBA" id="ARBA00012456"/>
    </source>
</evidence>
<keyword evidence="24" id="KW-1185">Reference proteome</keyword>
<protein>
    <recommendedName>
        <fullName evidence="19">Peroxisomal hydratase-dehydrogenase-epimerase</fullName>
        <ecNumber evidence="5">1.1.1.n12</ecNumber>
        <ecNumber evidence="6">4.2.1.119</ecNumber>
    </recommendedName>
    <alternativeName>
        <fullName evidence="20">Multifunctional beta-oxidation protein</fullName>
    </alternativeName>
</protein>
<dbReference type="EC" id="4.2.1.119" evidence="6"/>
<evidence type="ECO:0000256" key="18">
    <source>
        <dbReference type="ARBA" id="ARBA00055743"/>
    </source>
</evidence>
<dbReference type="InterPro" id="IPR020904">
    <property type="entry name" value="Sc_DH/Rdtase_CS"/>
</dbReference>
<evidence type="ECO:0000256" key="7">
    <source>
        <dbReference type="ARBA" id="ARBA00022737"/>
    </source>
</evidence>
<evidence type="ECO:0000256" key="12">
    <source>
        <dbReference type="ARBA" id="ARBA00023140"/>
    </source>
</evidence>
<evidence type="ECO:0000256" key="2">
    <source>
        <dbReference type="ARBA" id="ARBA00005005"/>
    </source>
</evidence>
<evidence type="ECO:0000256" key="15">
    <source>
        <dbReference type="ARBA" id="ARBA00023268"/>
    </source>
</evidence>
<accession>A0A9P7Z144</accession>
<evidence type="ECO:0000256" key="20">
    <source>
        <dbReference type="ARBA" id="ARBA00081853"/>
    </source>
</evidence>
<comment type="function">
    <text evidence="18">Second trifunctional enzyme acting on the beta-oxidation pathway for fatty acids, possessing hydratase-dehydrogenase-epimerase activities. Converts trans-2-enoyl-CoA via D-3-hydroxyacyl-CoA to 3-ketoacyl-CoA.</text>
</comment>
<dbReference type="EC" id="1.1.1.n12" evidence="5"/>
<evidence type="ECO:0000256" key="14">
    <source>
        <dbReference type="ARBA" id="ARBA00023239"/>
    </source>
</evidence>
<dbReference type="PANTHER" id="PTHR45024:SF2">
    <property type="entry name" value="SCP2 DOMAIN-CONTAINING PROTEIN"/>
    <property type="match status" value="1"/>
</dbReference>